<dbReference type="KEGG" id="vg:77953093"/>
<dbReference type="Proteomes" id="UP000828443">
    <property type="component" value="Segment"/>
</dbReference>
<dbReference type="GeneID" id="77953093"/>
<reference evidence="1" key="1">
    <citation type="journal article" date="2021" name="Viruses">
        <title>Novel Viruses That Lyse Plant and Human Strains of Kosakonia cowanii.</title>
        <authorList>
            <person name="Petrzik K."/>
            <person name="Brazdova S."/>
            <person name="Krawczyk K."/>
        </authorList>
    </citation>
    <scope>NUCLEOTIDE SEQUENCE</scope>
</reference>
<dbReference type="RefSeq" id="YP_010676728.1">
    <property type="nucleotide sequence ID" value="NC_071015.1"/>
</dbReference>
<organism evidence="1 2">
    <name type="scientific">Kosakonia phage Kc263</name>
    <dbReference type="NCBI Taxonomy" id="2863194"/>
    <lineage>
        <taxon>Viruses</taxon>
        <taxon>Duplodnaviria</taxon>
        <taxon>Heunggongvirae</taxon>
        <taxon>Uroviricota</taxon>
        <taxon>Caudoviricetes</taxon>
        <taxon>Chimalliviridae</taxon>
        <taxon>Branisovskavirus</taxon>
        <taxon>Branisovskavirus Kc263</taxon>
    </lineage>
</organism>
<proteinExistence type="predicted"/>
<evidence type="ECO:0000313" key="1">
    <source>
        <dbReference type="EMBL" id="QYN79916.1"/>
    </source>
</evidence>
<evidence type="ECO:0000313" key="2">
    <source>
        <dbReference type="Proteomes" id="UP000828443"/>
    </source>
</evidence>
<sequence>MITVKKTFEVDMQNDLKKVLNAEQITALSIWLVEALNNKDIPPLYFNKTRFVWREPEHEFIYVTGQQNGMNFLHVREMLDKIENLAGDSGDLLDDTYPAFTDHPNDNHQSRYLVIFFNNGKLLGFVDTREGKSVLPIALRLNEELGGYEVVESHSITTRPWWDFN</sequence>
<name>A0AAE7WF46_9CAUD</name>
<keyword evidence="2" id="KW-1185">Reference proteome</keyword>
<protein>
    <submittedName>
        <fullName evidence="1">Uncharacterized protein</fullName>
    </submittedName>
</protein>
<dbReference type="EMBL" id="MZ348422">
    <property type="protein sequence ID" value="QYN79916.1"/>
    <property type="molecule type" value="Genomic_DNA"/>
</dbReference>
<accession>A0AAE7WF46</accession>